<dbReference type="PANTHER" id="PTHR22726">
    <property type="entry name" value="METALLOENDOPEPTIDASE OMA1"/>
    <property type="match status" value="1"/>
</dbReference>
<evidence type="ECO:0000256" key="1">
    <source>
        <dbReference type="ARBA" id="ARBA00001947"/>
    </source>
</evidence>
<evidence type="ECO:0000313" key="10">
    <source>
        <dbReference type="Proteomes" id="UP000295212"/>
    </source>
</evidence>
<sequence>MIRRICAISFLALSLTGCAAISLEDKQLKGVEGYAVDNSDLQQVHRMGRVLVSDQALLDYVNGIKDRLDAGNSEPCNCQVLVDTVNGYEAYNPSPRTIVLSAGVIAQAESEDEIAALIAHEMSHAINEDTTVSKFQDAAVTAVRAGGIAAGNGYSILLGDALKESAQGLIYHRWDREDEIEADLYAVKLLAKAGYSQNGLKMAIRRLGQYSASALDSRDDEDLKCLVNQGDNKFNIDFKSCAAKATGSRDSVYEPQESRLEAVNEAAWELPPEQRRQRAESDVPHFASIDYLMGLNSLVASSREELMKALSKVESRKIPPSLERNAYIYNYLATTHAKLGNEPQSQAYFLKAIDGDYRTTFNYQHLLQFAHEQNNPQLVSTLINVMHQDIGLSPEMLPYEYYLAKRHGLKMVEVAAYTRCMASLANDTEIAKMCSDFEDAAESGREVQWH</sequence>
<dbReference type="EMBL" id="SNZJ01000004">
    <property type="protein sequence ID" value="TDR56132.1"/>
    <property type="molecule type" value="Genomic_DNA"/>
</dbReference>
<dbReference type="AlphaFoldDB" id="A0A4R6ZUH9"/>
<dbReference type="RefSeq" id="WP_166644598.1">
    <property type="nucleotide sequence ID" value="NZ_SNZJ01000004.1"/>
</dbReference>
<evidence type="ECO:0000256" key="5">
    <source>
        <dbReference type="ARBA" id="ARBA00022833"/>
    </source>
</evidence>
<evidence type="ECO:0000313" key="9">
    <source>
        <dbReference type="EMBL" id="TDR56132.1"/>
    </source>
</evidence>
<dbReference type="PROSITE" id="PS51257">
    <property type="entry name" value="PROKAR_LIPOPROTEIN"/>
    <property type="match status" value="1"/>
</dbReference>
<feature type="chain" id="PRO_5020820308" evidence="7">
    <location>
        <begin position="20"/>
        <end position="450"/>
    </location>
</feature>
<dbReference type="PANTHER" id="PTHR22726:SF1">
    <property type="entry name" value="METALLOENDOPEPTIDASE OMA1, MITOCHONDRIAL"/>
    <property type="match status" value="1"/>
</dbReference>
<evidence type="ECO:0000256" key="7">
    <source>
        <dbReference type="SAM" id="SignalP"/>
    </source>
</evidence>
<proteinExistence type="predicted"/>
<comment type="caution">
    <text evidence="9">The sequence shown here is derived from an EMBL/GenBank/DDBJ whole genome shotgun (WGS) entry which is preliminary data.</text>
</comment>
<accession>A0A4R6ZUH9</accession>
<evidence type="ECO:0000259" key="8">
    <source>
        <dbReference type="Pfam" id="PF01435"/>
    </source>
</evidence>
<evidence type="ECO:0000256" key="6">
    <source>
        <dbReference type="ARBA" id="ARBA00023049"/>
    </source>
</evidence>
<dbReference type="GO" id="GO:0051603">
    <property type="term" value="P:proteolysis involved in protein catabolic process"/>
    <property type="evidence" value="ECO:0007669"/>
    <property type="project" value="TreeGrafter"/>
</dbReference>
<keyword evidence="6 9" id="KW-0482">Metalloprotease</keyword>
<reference evidence="9 10" key="1">
    <citation type="submission" date="2019-03" db="EMBL/GenBank/DDBJ databases">
        <title>Genomic Encyclopedia of Type Strains, Phase III (KMG-III): the genomes of soil and plant-associated and newly described type strains.</title>
        <authorList>
            <person name="Whitman W."/>
        </authorList>
    </citation>
    <scope>NUCLEOTIDE SEQUENCE [LARGE SCALE GENOMIC DNA]</scope>
    <source>
        <strain evidence="9 10">CECT 5797</strain>
    </source>
</reference>
<keyword evidence="2 9" id="KW-0645">Protease</keyword>
<dbReference type="Gene3D" id="3.30.2010.10">
    <property type="entry name" value="Metalloproteases ('zincins'), catalytic domain"/>
    <property type="match status" value="1"/>
</dbReference>
<dbReference type="Proteomes" id="UP000295212">
    <property type="component" value="Unassembled WGS sequence"/>
</dbReference>
<dbReference type="GO" id="GO:0046872">
    <property type="term" value="F:metal ion binding"/>
    <property type="evidence" value="ECO:0007669"/>
    <property type="project" value="UniProtKB-KW"/>
</dbReference>
<dbReference type="GO" id="GO:0004222">
    <property type="term" value="F:metalloendopeptidase activity"/>
    <property type="evidence" value="ECO:0007669"/>
    <property type="project" value="InterPro"/>
</dbReference>
<organism evidence="9 10">
    <name type="scientific">Halomonas ventosae</name>
    <dbReference type="NCBI Taxonomy" id="229007"/>
    <lineage>
        <taxon>Bacteria</taxon>
        <taxon>Pseudomonadati</taxon>
        <taxon>Pseudomonadota</taxon>
        <taxon>Gammaproteobacteria</taxon>
        <taxon>Oceanospirillales</taxon>
        <taxon>Halomonadaceae</taxon>
        <taxon>Halomonas</taxon>
    </lineage>
</organism>
<comment type="cofactor">
    <cofactor evidence="1">
        <name>Zn(2+)</name>
        <dbReference type="ChEBI" id="CHEBI:29105"/>
    </cofactor>
</comment>
<evidence type="ECO:0000256" key="4">
    <source>
        <dbReference type="ARBA" id="ARBA00022801"/>
    </source>
</evidence>
<keyword evidence="7" id="KW-0732">Signal</keyword>
<gene>
    <name evidence="9" type="ORF">DFP85_10447</name>
</gene>
<dbReference type="Pfam" id="PF01435">
    <property type="entry name" value="Peptidase_M48"/>
    <property type="match status" value="1"/>
</dbReference>
<evidence type="ECO:0000256" key="2">
    <source>
        <dbReference type="ARBA" id="ARBA00022670"/>
    </source>
</evidence>
<dbReference type="InterPro" id="IPR051156">
    <property type="entry name" value="Mito/Outer_Membr_Metalloprot"/>
</dbReference>
<keyword evidence="5" id="KW-0862">Zinc</keyword>
<dbReference type="GO" id="GO:0016020">
    <property type="term" value="C:membrane"/>
    <property type="evidence" value="ECO:0007669"/>
    <property type="project" value="TreeGrafter"/>
</dbReference>
<protein>
    <submittedName>
        <fullName evidence="9">Putative metalloprotease</fullName>
    </submittedName>
</protein>
<keyword evidence="3" id="KW-0479">Metal-binding</keyword>
<keyword evidence="4" id="KW-0378">Hydrolase</keyword>
<name>A0A4R6ZUH9_9GAMM</name>
<dbReference type="InterPro" id="IPR001915">
    <property type="entry name" value="Peptidase_M48"/>
</dbReference>
<feature type="signal peptide" evidence="7">
    <location>
        <begin position="1"/>
        <end position="19"/>
    </location>
</feature>
<evidence type="ECO:0000256" key="3">
    <source>
        <dbReference type="ARBA" id="ARBA00022723"/>
    </source>
</evidence>
<feature type="domain" description="Peptidase M48" evidence="8">
    <location>
        <begin position="89"/>
        <end position="200"/>
    </location>
</feature>